<keyword evidence="10" id="KW-0598">Phosphotransferase system</keyword>
<dbReference type="Pfam" id="PF00391">
    <property type="entry name" value="PEP-utilizers"/>
    <property type="match status" value="1"/>
</dbReference>
<proteinExistence type="inferred from homology"/>
<comment type="cofactor">
    <cofactor evidence="2">
        <name>Mg(2+)</name>
        <dbReference type="ChEBI" id="CHEBI:18420"/>
    </cofactor>
</comment>
<dbReference type="Pfam" id="PF05524">
    <property type="entry name" value="PEP-utilisers_N"/>
    <property type="match status" value="1"/>
</dbReference>
<keyword evidence="8" id="KW-0762">Sugar transport</keyword>
<evidence type="ECO:0000256" key="7">
    <source>
        <dbReference type="ARBA" id="ARBA00022490"/>
    </source>
</evidence>
<evidence type="ECO:0000256" key="12">
    <source>
        <dbReference type="ARBA" id="ARBA00022777"/>
    </source>
</evidence>
<dbReference type="SMART" id="SM00065">
    <property type="entry name" value="GAF"/>
    <property type="match status" value="1"/>
</dbReference>
<comment type="subcellular location">
    <subcellularLocation>
        <location evidence="3">Cytoplasm</location>
    </subcellularLocation>
</comment>
<evidence type="ECO:0000256" key="1">
    <source>
        <dbReference type="ARBA" id="ARBA00000683"/>
    </source>
</evidence>
<dbReference type="Gene3D" id="3.20.20.60">
    <property type="entry name" value="Phosphoenolpyruvate-binding domains"/>
    <property type="match status" value="1"/>
</dbReference>
<dbReference type="InterPro" id="IPR008279">
    <property type="entry name" value="PEP-util_enz_mobile_dom"/>
</dbReference>
<dbReference type="InterPro" id="IPR000121">
    <property type="entry name" value="PEP_util_C"/>
</dbReference>
<protein>
    <recommendedName>
        <fullName evidence="5">phosphoenolpyruvate--protein phosphotransferase</fullName>
        <ecNumber evidence="5">2.7.3.9</ecNumber>
    </recommendedName>
</protein>
<evidence type="ECO:0000313" key="17">
    <source>
        <dbReference type="Proteomes" id="UP000246964"/>
    </source>
</evidence>
<dbReference type="PRINTS" id="PR01736">
    <property type="entry name" value="PHPHTRNFRASE"/>
</dbReference>
<evidence type="ECO:0000256" key="5">
    <source>
        <dbReference type="ARBA" id="ARBA00012232"/>
    </source>
</evidence>
<dbReference type="GO" id="GO:0005737">
    <property type="term" value="C:cytoplasm"/>
    <property type="evidence" value="ECO:0007669"/>
    <property type="project" value="UniProtKB-SubCell"/>
</dbReference>
<dbReference type="STRING" id="519453.SAMN04488070_1223"/>
<dbReference type="InterPro" id="IPR036637">
    <property type="entry name" value="Phosphohistidine_dom_sf"/>
</dbReference>
<keyword evidence="14" id="KW-0175">Coiled coil</keyword>
<gene>
    <name evidence="16" type="ORF">DET45_11817</name>
</gene>
<feature type="domain" description="GAF" evidence="15">
    <location>
        <begin position="20"/>
        <end position="167"/>
    </location>
</feature>
<evidence type="ECO:0000256" key="2">
    <source>
        <dbReference type="ARBA" id="ARBA00001946"/>
    </source>
</evidence>
<keyword evidence="9" id="KW-0808">Transferase</keyword>
<dbReference type="SUPFAM" id="SSF52009">
    <property type="entry name" value="Phosphohistidine domain"/>
    <property type="match status" value="1"/>
</dbReference>
<evidence type="ECO:0000259" key="15">
    <source>
        <dbReference type="SMART" id="SM00065"/>
    </source>
</evidence>
<dbReference type="InterPro" id="IPR015813">
    <property type="entry name" value="Pyrv/PenolPyrv_kinase-like_dom"/>
</dbReference>
<dbReference type="InterPro" id="IPR040442">
    <property type="entry name" value="Pyrv_kinase-like_dom_sf"/>
</dbReference>
<dbReference type="InterPro" id="IPR029016">
    <property type="entry name" value="GAF-like_dom_sf"/>
</dbReference>
<dbReference type="InterPro" id="IPR036618">
    <property type="entry name" value="PtsI_HPr-bd_sf"/>
</dbReference>
<sequence>MPTMLRDLQRIVEAVNQAPDFELALRTMVRQIKAALDTDSCTVYVADHDQQMFVMAATDGLEIRSETPIKIAFGEGVISLAARREEPLNFADASSHPAFIHIPEVIESQYKAMLAAPVIHRRRVLGVVVVQQHQARAFTSDEEAFVVTLAAQLAAVIAHAEAKGLLHQFKQSPWLETFKGHPAAPGVAMGEAYVVTPLARLSEVTPKRTDMPEHEVRRFRSAVARTRQELNELSERMKHQVAEESLAIFEVYHAMLDSASLGQEVEQTINEGWRAQTALKKVVEQLVEQFENLDDDYIRERASDVRDLGQRILSHLQDRSRRHLETPAKCILVADDVTATMLAELPHSDIIAMVGVRGSGNSHAAIMARSMGIPAVLGLADLDISELGGQTLIVDGYNGDVFVNPPLQVEHEYQLLADEELALRQKVMQGRHLPAETTDGVRVQLQLNVGLNTERDWLSELNVQGVGLYRTEIPFMMQERLPTEHEQVALYGQVLEQFRGAPVVMRTLDVGGDKPLPYLPMSEENPFLGWRGIRMTLDHPDIFLVQIRAMLRASVGRNNLRILLPMITSADEVDEAVRMIHQAYHEVAEELECSVDEQLYQPQIGVMIEVPAMIYQLHLVADKVDFFSVGTNDLTQYMLAVDRNNSRVADLYDTYHPAVLHALQQIALRCQELNKPLSVCGEFAGEPGGAILLLAMGYRNLSMNSYNIDRIRWIIRHIAAADLPELLRQVLAARSPQQVRQRVILALENAGLGGFVRAGA</sequence>
<dbReference type="Gene3D" id="3.30.450.40">
    <property type="match status" value="1"/>
</dbReference>
<dbReference type="EMBL" id="QGTT01000018">
    <property type="protein sequence ID" value="PWW09696.1"/>
    <property type="molecule type" value="Genomic_DNA"/>
</dbReference>
<dbReference type="InterPro" id="IPR006318">
    <property type="entry name" value="PTS_EI-like"/>
</dbReference>
<evidence type="ECO:0000256" key="14">
    <source>
        <dbReference type="SAM" id="Coils"/>
    </source>
</evidence>
<dbReference type="InterPro" id="IPR008731">
    <property type="entry name" value="PTS_EIN"/>
</dbReference>
<feature type="coiled-coil region" evidence="14">
    <location>
        <begin position="216"/>
        <end position="243"/>
    </location>
</feature>
<dbReference type="NCBIfam" id="TIGR01417">
    <property type="entry name" value="PTS_I_fam"/>
    <property type="match status" value="1"/>
</dbReference>
<dbReference type="AlphaFoldDB" id="A0A317Q2H5"/>
<dbReference type="Proteomes" id="UP000246964">
    <property type="component" value="Unassembled WGS sequence"/>
</dbReference>
<evidence type="ECO:0000256" key="6">
    <source>
        <dbReference type="ARBA" id="ARBA00022448"/>
    </source>
</evidence>
<evidence type="ECO:0000256" key="3">
    <source>
        <dbReference type="ARBA" id="ARBA00004496"/>
    </source>
</evidence>
<keyword evidence="17" id="KW-1185">Reference proteome</keyword>
<dbReference type="InterPro" id="IPR003018">
    <property type="entry name" value="GAF"/>
</dbReference>
<keyword evidence="11" id="KW-0479">Metal-binding</keyword>
<keyword evidence="6" id="KW-0813">Transport</keyword>
<keyword evidence="12" id="KW-0418">Kinase</keyword>
<evidence type="ECO:0000256" key="11">
    <source>
        <dbReference type="ARBA" id="ARBA00022723"/>
    </source>
</evidence>
<name>A0A317Q2H5_9GAMM</name>
<dbReference type="Gene3D" id="3.50.30.10">
    <property type="entry name" value="Phosphohistidine domain"/>
    <property type="match status" value="1"/>
</dbReference>
<evidence type="ECO:0000256" key="10">
    <source>
        <dbReference type="ARBA" id="ARBA00022683"/>
    </source>
</evidence>
<dbReference type="InterPro" id="IPR050499">
    <property type="entry name" value="PEP-utilizing_PTS_enzyme"/>
</dbReference>
<dbReference type="EC" id="2.7.3.9" evidence="5"/>
<dbReference type="GO" id="GO:0009401">
    <property type="term" value="P:phosphoenolpyruvate-dependent sugar phosphotransferase system"/>
    <property type="evidence" value="ECO:0007669"/>
    <property type="project" value="UniProtKB-KW"/>
</dbReference>
<dbReference type="GO" id="GO:0016301">
    <property type="term" value="F:kinase activity"/>
    <property type="evidence" value="ECO:0007669"/>
    <property type="project" value="UniProtKB-KW"/>
</dbReference>
<dbReference type="PANTHER" id="PTHR46244:SF1">
    <property type="entry name" value="PHOSPHOENOLPYRUVATE-DEPENDENT PHOSPHOTRANSFERASE SYSTEM"/>
    <property type="match status" value="1"/>
</dbReference>
<keyword evidence="7" id="KW-0963">Cytoplasm</keyword>
<evidence type="ECO:0000256" key="13">
    <source>
        <dbReference type="ARBA" id="ARBA00022842"/>
    </source>
</evidence>
<dbReference type="SUPFAM" id="SSF51621">
    <property type="entry name" value="Phosphoenolpyruvate/pyruvate domain"/>
    <property type="match status" value="1"/>
</dbReference>
<accession>A0A317Q2H5</accession>
<dbReference type="SUPFAM" id="SSF47831">
    <property type="entry name" value="Enzyme I of the PEP:sugar phosphotransferase system HPr-binding (sub)domain"/>
    <property type="match status" value="1"/>
</dbReference>
<evidence type="ECO:0000256" key="8">
    <source>
        <dbReference type="ARBA" id="ARBA00022597"/>
    </source>
</evidence>
<organism evidence="16 17">
    <name type="scientific">Pseudidiomarina maritima</name>
    <dbReference type="NCBI Taxonomy" id="519453"/>
    <lineage>
        <taxon>Bacteria</taxon>
        <taxon>Pseudomonadati</taxon>
        <taxon>Pseudomonadota</taxon>
        <taxon>Gammaproteobacteria</taxon>
        <taxon>Alteromonadales</taxon>
        <taxon>Idiomarinaceae</taxon>
        <taxon>Pseudidiomarina</taxon>
    </lineage>
</organism>
<comment type="caution">
    <text evidence="16">The sequence shown here is derived from an EMBL/GenBank/DDBJ whole genome shotgun (WGS) entry which is preliminary data.</text>
</comment>
<dbReference type="PANTHER" id="PTHR46244">
    <property type="entry name" value="PHOSPHOENOLPYRUVATE-PROTEIN PHOSPHOTRANSFERASE"/>
    <property type="match status" value="1"/>
</dbReference>
<dbReference type="Pfam" id="PF01590">
    <property type="entry name" value="GAF"/>
    <property type="match status" value="1"/>
</dbReference>
<dbReference type="GO" id="GO:0046872">
    <property type="term" value="F:metal ion binding"/>
    <property type="evidence" value="ECO:0007669"/>
    <property type="project" value="UniProtKB-KW"/>
</dbReference>
<comment type="catalytic activity">
    <reaction evidence="1">
        <text>L-histidyl-[protein] + phosphoenolpyruvate = N(pros)-phospho-L-histidyl-[protein] + pyruvate</text>
        <dbReference type="Rhea" id="RHEA:23880"/>
        <dbReference type="Rhea" id="RHEA-COMP:9745"/>
        <dbReference type="Rhea" id="RHEA-COMP:9746"/>
        <dbReference type="ChEBI" id="CHEBI:15361"/>
        <dbReference type="ChEBI" id="CHEBI:29979"/>
        <dbReference type="ChEBI" id="CHEBI:58702"/>
        <dbReference type="ChEBI" id="CHEBI:64837"/>
        <dbReference type="EC" id="2.7.3.9"/>
    </reaction>
</comment>
<comment type="similarity">
    <text evidence="4">Belongs to the PEP-utilizing enzyme family.</text>
</comment>
<dbReference type="Pfam" id="PF02896">
    <property type="entry name" value="PEP-utilizers_C"/>
    <property type="match status" value="1"/>
</dbReference>
<dbReference type="NCBIfam" id="NF008283">
    <property type="entry name" value="PRK11061.1"/>
    <property type="match status" value="1"/>
</dbReference>
<dbReference type="SUPFAM" id="SSF55781">
    <property type="entry name" value="GAF domain-like"/>
    <property type="match status" value="1"/>
</dbReference>
<dbReference type="Gene3D" id="1.10.274.10">
    <property type="entry name" value="PtsI, HPr-binding domain"/>
    <property type="match status" value="1"/>
</dbReference>
<reference evidence="16 17" key="1">
    <citation type="submission" date="2018-05" db="EMBL/GenBank/DDBJ databases">
        <title>Freshwater and sediment microbial communities from various areas in North America, analyzing microbe dynamics in response to fracking.</title>
        <authorList>
            <person name="Lamendella R."/>
        </authorList>
    </citation>
    <scope>NUCLEOTIDE SEQUENCE [LARGE SCALE GENOMIC DNA]</scope>
    <source>
        <strain evidence="16 17">125B1</strain>
    </source>
</reference>
<evidence type="ECO:0000256" key="9">
    <source>
        <dbReference type="ARBA" id="ARBA00022679"/>
    </source>
</evidence>
<evidence type="ECO:0000313" key="16">
    <source>
        <dbReference type="EMBL" id="PWW09696.1"/>
    </source>
</evidence>
<evidence type="ECO:0000256" key="4">
    <source>
        <dbReference type="ARBA" id="ARBA00007837"/>
    </source>
</evidence>
<keyword evidence="13" id="KW-0460">Magnesium</keyword>
<dbReference type="GO" id="GO:0008965">
    <property type="term" value="F:phosphoenolpyruvate-protein phosphotransferase activity"/>
    <property type="evidence" value="ECO:0007669"/>
    <property type="project" value="UniProtKB-EC"/>
</dbReference>